<evidence type="ECO:0000256" key="11">
    <source>
        <dbReference type="ARBA" id="ARBA00023211"/>
    </source>
</evidence>
<evidence type="ECO:0000256" key="10">
    <source>
        <dbReference type="ARBA" id="ARBA00023134"/>
    </source>
</evidence>
<evidence type="ECO:0000256" key="8">
    <source>
        <dbReference type="ARBA" id="ARBA00022840"/>
    </source>
</evidence>
<reference evidence="14" key="1">
    <citation type="journal article" date="2023" name="G3 (Bethesda)">
        <title>Whole genome assemblies of Zophobas morio and Tenebrio molitor.</title>
        <authorList>
            <person name="Kaur S."/>
            <person name="Stinson S.A."/>
            <person name="diCenzo G.C."/>
        </authorList>
    </citation>
    <scope>NUCLEOTIDE SEQUENCE</scope>
    <source>
        <strain evidence="14">QUZm001</strain>
    </source>
</reference>
<keyword evidence="10" id="KW-0342">GTP-binding</keyword>
<evidence type="ECO:0000256" key="1">
    <source>
        <dbReference type="ARBA" id="ARBA00001936"/>
    </source>
</evidence>
<keyword evidence="15" id="KW-1185">Reference proteome</keyword>
<feature type="domain" description="Mab-21-like nucleotidyltransferase" evidence="12">
    <location>
        <begin position="76"/>
        <end position="261"/>
    </location>
</feature>
<dbReference type="InterPro" id="IPR046906">
    <property type="entry name" value="Mab-21_HhH/H2TH-like"/>
</dbReference>
<dbReference type="Pfam" id="PF03281">
    <property type="entry name" value="Mab-21"/>
    <property type="match status" value="1"/>
</dbReference>
<evidence type="ECO:0000313" key="14">
    <source>
        <dbReference type="EMBL" id="KAJ3660807.1"/>
    </source>
</evidence>
<evidence type="ECO:0000256" key="6">
    <source>
        <dbReference type="ARBA" id="ARBA00022723"/>
    </source>
</evidence>
<keyword evidence="8" id="KW-0067">ATP-binding</keyword>
<dbReference type="AlphaFoldDB" id="A0AA38IVM0"/>
<evidence type="ECO:0000256" key="5">
    <source>
        <dbReference type="ARBA" id="ARBA00022695"/>
    </source>
</evidence>
<dbReference type="Gene3D" id="1.10.1410.40">
    <property type="match status" value="1"/>
</dbReference>
<keyword evidence="5" id="KW-0548">Nucleotidyltransferase</keyword>
<evidence type="ECO:0000256" key="2">
    <source>
        <dbReference type="ARBA" id="ARBA00001946"/>
    </source>
</evidence>
<dbReference type="PANTHER" id="PTHR10656">
    <property type="entry name" value="CELL FATE DETERMINING PROTEIN MAB21-RELATED"/>
    <property type="match status" value="1"/>
</dbReference>
<evidence type="ECO:0000256" key="4">
    <source>
        <dbReference type="ARBA" id="ARBA00022679"/>
    </source>
</evidence>
<feature type="domain" description="Mab-21-like HhH/H2TH-like" evidence="13">
    <location>
        <begin position="268"/>
        <end position="364"/>
    </location>
</feature>
<protein>
    <submittedName>
        <fullName evidence="14">Uncharacterized protein</fullName>
    </submittedName>
</protein>
<comment type="caution">
    <text evidence="14">The sequence shown here is derived from an EMBL/GenBank/DDBJ whole genome shotgun (WGS) entry which is preliminary data.</text>
</comment>
<dbReference type="PANTHER" id="PTHR10656:SF42">
    <property type="entry name" value="CYCLIC GMP-AMP SYNTHASE-LIKE PROTEIN-RELATED"/>
    <property type="match status" value="1"/>
</dbReference>
<keyword evidence="4" id="KW-0808">Transferase</keyword>
<evidence type="ECO:0000256" key="9">
    <source>
        <dbReference type="ARBA" id="ARBA00022842"/>
    </source>
</evidence>
<comment type="cofactor">
    <cofactor evidence="1">
        <name>Mn(2+)</name>
        <dbReference type="ChEBI" id="CHEBI:29035"/>
    </cofactor>
</comment>
<dbReference type="GO" id="GO:0046872">
    <property type="term" value="F:metal ion binding"/>
    <property type="evidence" value="ECO:0007669"/>
    <property type="project" value="UniProtKB-KW"/>
</dbReference>
<name>A0AA38IVM0_9CUCU</name>
<evidence type="ECO:0000313" key="15">
    <source>
        <dbReference type="Proteomes" id="UP001168821"/>
    </source>
</evidence>
<keyword evidence="9" id="KW-0460">Magnesium</keyword>
<dbReference type="Proteomes" id="UP001168821">
    <property type="component" value="Unassembled WGS sequence"/>
</dbReference>
<dbReference type="Pfam" id="PF20266">
    <property type="entry name" value="Mab-21_C"/>
    <property type="match status" value="1"/>
</dbReference>
<dbReference type="GO" id="GO:0005525">
    <property type="term" value="F:GTP binding"/>
    <property type="evidence" value="ECO:0007669"/>
    <property type="project" value="UniProtKB-KW"/>
</dbReference>
<keyword evidence="11" id="KW-0464">Manganese</keyword>
<comment type="cofactor">
    <cofactor evidence="2">
        <name>Mg(2+)</name>
        <dbReference type="ChEBI" id="CHEBI:18420"/>
    </cofactor>
</comment>
<dbReference type="GO" id="GO:0005524">
    <property type="term" value="F:ATP binding"/>
    <property type="evidence" value="ECO:0007669"/>
    <property type="project" value="UniProtKB-KW"/>
</dbReference>
<evidence type="ECO:0000256" key="3">
    <source>
        <dbReference type="ARBA" id="ARBA00008307"/>
    </source>
</evidence>
<dbReference type="InterPro" id="IPR024810">
    <property type="entry name" value="MAB21L/cGLR"/>
</dbReference>
<keyword evidence="6" id="KW-0479">Metal-binding</keyword>
<dbReference type="SMART" id="SM01265">
    <property type="entry name" value="Mab-21"/>
    <property type="match status" value="1"/>
</dbReference>
<evidence type="ECO:0000256" key="7">
    <source>
        <dbReference type="ARBA" id="ARBA00022741"/>
    </source>
</evidence>
<sequence length="384" mass="45083">MSKARLKNEEDYREYVGIEPGPQYANQQYISIDKDDMETKKFYVERIIRFLIQLMKAESPAFKRLYVDLFGGGSGYEGLKITKPDEFDIDILMRIPEPAAPVLLENNIPGYVNLKLEHFQRLQHKYPEVYEVMQDFVDDNNYLLTKEMKSSFMQSIFDRVMNTISNNTIQVLGSDFRISRVQNLGPAFTLTIEGLNELKISVDLVPCILLDGSQWPGEGFEPNPYTSPSDFFIVPKSPRRDVPHIDRYWRLSFQKQEREIIFDRQWLKPTIRVLKRIRDNFQHRISSYAIKTMFFRELKIGNPTLDDDTPALWSLPFSYCVVHMLEVYATCLHNSKIPYFWNKKMDLLDDLTPGQKTQYKNDIENMLDDIKANPDFDTILSYLD</sequence>
<comment type="similarity">
    <text evidence="3">Belongs to the mab-21 family.</text>
</comment>
<dbReference type="GO" id="GO:0016779">
    <property type="term" value="F:nucleotidyltransferase activity"/>
    <property type="evidence" value="ECO:0007669"/>
    <property type="project" value="UniProtKB-KW"/>
</dbReference>
<evidence type="ECO:0000259" key="13">
    <source>
        <dbReference type="Pfam" id="PF20266"/>
    </source>
</evidence>
<keyword evidence="7" id="KW-0547">Nucleotide-binding</keyword>
<accession>A0AA38IVM0</accession>
<gene>
    <name evidence="14" type="ORF">Zmor_005238</name>
</gene>
<dbReference type="InterPro" id="IPR046903">
    <property type="entry name" value="Mab-21-like_nuc_Trfase"/>
</dbReference>
<proteinExistence type="inferred from homology"/>
<evidence type="ECO:0000259" key="12">
    <source>
        <dbReference type="Pfam" id="PF03281"/>
    </source>
</evidence>
<dbReference type="EMBL" id="JALNTZ010000002">
    <property type="protein sequence ID" value="KAJ3660807.1"/>
    <property type="molecule type" value="Genomic_DNA"/>
</dbReference>
<dbReference type="Gene3D" id="3.30.460.90">
    <property type="match status" value="1"/>
</dbReference>
<organism evidence="14 15">
    <name type="scientific">Zophobas morio</name>
    <dbReference type="NCBI Taxonomy" id="2755281"/>
    <lineage>
        <taxon>Eukaryota</taxon>
        <taxon>Metazoa</taxon>
        <taxon>Ecdysozoa</taxon>
        <taxon>Arthropoda</taxon>
        <taxon>Hexapoda</taxon>
        <taxon>Insecta</taxon>
        <taxon>Pterygota</taxon>
        <taxon>Neoptera</taxon>
        <taxon>Endopterygota</taxon>
        <taxon>Coleoptera</taxon>
        <taxon>Polyphaga</taxon>
        <taxon>Cucujiformia</taxon>
        <taxon>Tenebrionidae</taxon>
        <taxon>Zophobas</taxon>
    </lineage>
</organism>